<evidence type="ECO:0000256" key="7">
    <source>
        <dbReference type="ARBA" id="ARBA00023155"/>
    </source>
</evidence>
<keyword evidence="4 10" id="KW-0862">Zinc</keyword>
<evidence type="ECO:0000256" key="12">
    <source>
        <dbReference type="SAM" id="MobiDB-lite"/>
    </source>
</evidence>
<dbReference type="FunFam" id="1.10.10.60:FF:000027">
    <property type="entry name" value="LIM/homeobox protein Lhx9"/>
    <property type="match status" value="1"/>
</dbReference>
<gene>
    <name evidence="15" type="ORF">L798_10572</name>
</gene>
<dbReference type="EMBL" id="KK852891">
    <property type="protein sequence ID" value="KDR14264.1"/>
    <property type="molecule type" value="Genomic_DNA"/>
</dbReference>
<evidence type="ECO:0000256" key="10">
    <source>
        <dbReference type="PROSITE-ProRule" id="PRU00125"/>
    </source>
</evidence>
<dbReference type="SMART" id="SM00132">
    <property type="entry name" value="LIM"/>
    <property type="match status" value="2"/>
</dbReference>
<dbReference type="Proteomes" id="UP000027135">
    <property type="component" value="Unassembled WGS sequence"/>
</dbReference>
<dbReference type="PANTHER" id="PTHR24208:SF168">
    <property type="entry name" value="PROTEIN APTEROUS"/>
    <property type="match status" value="1"/>
</dbReference>
<dbReference type="InterPro" id="IPR001356">
    <property type="entry name" value="HD"/>
</dbReference>
<dbReference type="InterPro" id="IPR050453">
    <property type="entry name" value="LIM_Homeobox_TF"/>
</dbReference>
<evidence type="ECO:0000256" key="2">
    <source>
        <dbReference type="ARBA" id="ARBA00022723"/>
    </source>
</evidence>
<evidence type="ECO:0000256" key="1">
    <source>
        <dbReference type="ARBA" id="ARBA00004123"/>
    </source>
</evidence>
<evidence type="ECO:0000256" key="11">
    <source>
        <dbReference type="RuleBase" id="RU000682"/>
    </source>
</evidence>
<dbReference type="CDD" id="cd09369">
    <property type="entry name" value="LIM1_Lhx2_Lhx9"/>
    <property type="match status" value="1"/>
</dbReference>
<proteinExistence type="predicted"/>
<evidence type="ECO:0000313" key="15">
    <source>
        <dbReference type="EMBL" id="KDR14264.1"/>
    </source>
</evidence>
<feature type="compositionally biased region" description="Basic residues" evidence="12">
    <location>
        <begin position="200"/>
        <end position="209"/>
    </location>
</feature>
<feature type="domain" description="Homeobox" evidence="14">
    <location>
        <begin position="247"/>
        <end position="307"/>
    </location>
</feature>
<evidence type="ECO:0000256" key="5">
    <source>
        <dbReference type="ARBA" id="ARBA00023038"/>
    </source>
</evidence>
<comment type="subcellular location">
    <subcellularLocation>
        <location evidence="1 9 11">Nucleus</location>
    </subcellularLocation>
</comment>
<feature type="region of interest" description="Disordered" evidence="12">
    <location>
        <begin position="139"/>
        <end position="210"/>
    </location>
</feature>
<dbReference type="GO" id="GO:0000981">
    <property type="term" value="F:DNA-binding transcription factor activity, RNA polymerase II-specific"/>
    <property type="evidence" value="ECO:0007669"/>
    <property type="project" value="InterPro"/>
</dbReference>
<protein>
    <submittedName>
        <fullName evidence="15">Protein apterous</fullName>
    </submittedName>
</protein>
<evidence type="ECO:0000256" key="8">
    <source>
        <dbReference type="ARBA" id="ARBA00023242"/>
    </source>
</evidence>
<dbReference type="SUPFAM" id="SSF46689">
    <property type="entry name" value="Homeodomain-like"/>
    <property type="match status" value="1"/>
</dbReference>
<feature type="DNA-binding region" description="Homeobox" evidence="9">
    <location>
        <begin position="249"/>
        <end position="308"/>
    </location>
</feature>
<dbReference type="eggNOG" id="KOG0490">
    <property type="taxonomic scope" value="Eukaryota"/>
</dbReference>
<name>A0A067QVP0_ZOONE</name>
<reference evidence="15 16" key="1">
    <citation type="journal article" date="2014" name="Nat. Commun.">
        <title>Molecular traces of alternative social organization in a termite genome.</title>
        <authorList>
            <person name="Terrapon N."/>
            <person name="Li C."/>
            <person name="Robertson H.M."/>
            <person name="Ji L."/>
            <person name="Meng X."/>
            <person name="Booth W."/>
            <person name="Chen Z."/>
            <person name="Childers C.P."/>
            <person name="Glastad K.M."/>
            <person name="Gokhale K."/>
            <person name="Gowin J."/>
            <person name="Gronenberg W."/>
            <person name="Hermansen R.A."/>
            <person name="Hu H."/>
            <person name="Hunt B.G."/>
            <person name="Huylmans A.K."/>
            <person name="Khalil S.M."/>
            <person name="Mitchell R.D."/>
            <person name="Munoz-Torres M.C."/>
            <person name="Mustard J.A."/>
            <person name="Pan H."/>
            <person name="Reese J.T."/>
            <person name="Scharf M.E."/>
            <person name="Sun F."/>
            <person name="Vogel H."/>
            <person name="Xiao J."/>
            <person name="Yang W."/>
            <person name="Yang Z."/>
            <person name="Yang Z."/>
            <person name="Zhou J."/>
            <person name="Zhu J."/>
            <person name="Brent C.S."/>
            <person name="Elsik C.G."/>
            <person name="Goodisman M.A."/>
            <person name="Liberles D.A."/>
            <person name="Roe R.M."/>
            <person name="Vargo E.L."/>
            <person name="Vilcinskas A."/>
            <person name="Wang J."/>
            <person name="Bornberg-Bauer E."/>
            <person name="Korb J."/>
            <person name="Zhang G."/>
            <person name="Liebig J."/>
        </authorList>
    </citation>
    <scope>NUCLEOTIDE SEQUENCE [LARGE SCALE GENOMIC DNA]</scope>
    <source>
        <tissue evidence="15">Whole organism</tissue>
    </source>
</reference>
<dbReference type="PROSITE" id="PS00027">
    <property type="entry name" value="HOMEOBOX_1"/>
    <property type="match status" value="1"/>
</dbReference>
<feature type="non-terminal residue" evidence="15">
    <location>
        <position position="1"/>
    </location>
</feature>
<keyword evidence="7 9" id="KW-0371">Homeobox</keyword>
<dbReference type="Pfam" id="PF00046">
    <property type="entry name" value="Homeodomain"/>
    <property type="match status" value="1"/>
</dbReference>
<dbReference type="GO" id="GO:0046872">
    <property type="term" value="F:metal ion binding"/>
    <property type="evidence" value="ECO:0007669"/>
    <property type="project" value="UniProtKB-KW"/>
</dbReference>
<accession>A0A067QVP0</accession>
<dbReference type="Pfam" id="PF00412">
    <property type="entry name" value="LIM"/>
    <property type="match status" value="2"/>
</dbReference>
<keyword evidence="16" id="KW-1185">Reference proteome</keyword>
<dbReference type="GO" id="GO:0005634">
    <property type="term" value="C:nucleus"/>
    <property type="evidence" value="ECO:0007669"/>
    <property type="project" value="UniProtKB-SubCell"/>
</dbReference>
<dbReference type="FunFam" id="2.10.110.10:FF:000033">
    <property type="entry name" value="LIM/homeobox protein Lhx9 isoform X2"/>
    <property type="match status" value="1"/>
</dbReference>
<evidence type="ECO:0000256" key="9">
    <source>
        <dbReference type="PROSITE-ProRule" id="PRU00108"/>
    </source>
</evidence>
<dbReference type="PROSITE" id="PS50071">
    <property type="entry name" value="HOMEOBOX_2"/>
    <property type="match status" value="1"/>
</dbReference>
<dbReference type="PROSITE" id="PS50023">
    <property type="entry name" value="LIM_DOMAIN_2"/>
    <property type="match status" value="2"/>
</dbReference>
<keyword evidence="6 9" id="KW-0238">DNA-binding</keyword>
<dbReference type="FunFam" id="2.10.110.10:FF:000136">
    <property type="entry name" value="LIM domain family"/>
    <property type="match status" value="1"/>
</dbReference>
<evidence type="ECO:0000256" key="3">
    <source>
        <dbReference type="ARBA" id="ARBA00022737"/>
    </source>
</evidence>
<dbReference type="GO" id="GO:0000977">
    <property type="term" value="F:RNA polymerase II transcription regulatory region sequence-specific DNA binding"/>
    <property type="evidence" value="ECO:0007669"/>
    <property type="project" value="TreeGrafter"/>
</dbReference>
<dbReference type="InterPro" id="IPR017970">
    <property type="entry name" value="Homeobox_CS"/>
</dbReference>
<keyword evidence="3" id="KW-0677">Repeat</keyword>
<evidence type="ECO:0000259" key="14">
    <source>
        <dbReference type="PROSITE" id="PS50071"/>
    </source>
</evidence>
<dbReference type="SUPFAM" id="SSF57716">
    <property type="entry name" value="Glucocorticoid receptor-like (DNA-binding domain)"/>
    <property type="match status" value="2"/>
</dbReference>
<dbReference type="STRING" id="136037.A0A067QVP0"/>
<dbReference type="OMA" id="IHYELAV"/>
<dbReference type="InParanoid" id="A0A067QVP0"/>
<dbReference type="InterPro" id="IPR001781">
    <property type="entry name" value="Znf_LIM"/>
</dbReference>
<keyword evidence="2 10" id="KW-0479">Metal-binding</keyword>
<dbReference type="CDD" id="cd00086">
    <property type="entry name" value="homeodomain"/>
    <property type="match status" value="1"/>
</dbReference>
<organism evidence="15 16">
    <name type="scientific">Zootermopsis nevadensis</name>
    <name type="common">Dampwood termite</name>
    <dbReference type="NCBI Taxonomy" id="136037"/>
    <lineage>
        <taxon>Eukaryota</taxon>
        <taxon>Metazoa</taxon>
        <taxon>Ecdysozoa</taxon>
        <taxon>Arthropoda</taxon>
        <taxon>Hexapoda</taxon>
        <taxon>Insecta</taxon>
        <taxon>Pterygota</taxon>
        <taxon>Neoptera</taxon>
        <taxon>Polyneoptera</taxon>
        <taxon>Dictyoptera</taxon>
        <taxon>Blattodea</taxon>
        <taxon>Blattoidea</taxon>
        <taxon>Termitoidae</taxon>
        <taxon>Termopsidae</taxon>
        <taxon>Zootermopsis</taxon>
    </lineage>
</organism>
<evidence type="ECO:0000313" key="16">
    <source>
        <dbReference type="Proteomes" id="UP000027135"/>
    </source>
</evidence>
<dbReference type="CDD" id="cd09377">
    <property type="entry name" value="LIM2_Lhx2_Lhx9"/>
    <property type="match status" value="1"/>
</dbReference>
<dbReference type="PANTHER" id="PTHR24208">
    <property type="entry name" value="LIM/HOMEOBOX PROTEIN LHX"/>
    <property type="match status" value="1"/>
</dbReference>
<dbReference type="Gene3D" id="1.10.10.60">
    <property type="entry name" value="Homeodomain-like"/>
    <property type="match status" value="1"/>
</dbReference>
<evidence type="ECO:0000256" key="6">
    <source>
        <dbReference type="ARBA" id="ARBA00023125"/>
    </source>
</evidence>
<feature type="region of interest" description="Disordered" evidence="12">
    <location>
        <begin position="310"/>
        <end position="371"/>
    </location>
</feature>
<evidence type="ECO:0000256" key="4">
    <source>
        <dbReference type="ARBA" id="ARBA00022833"/>
    </source>
</evidence>
<keyword evidence="8 9" id="KW-0539">Nucleus</keyword>
<dbReference type="FunCoup" id="A0A067QVP0">
    <property type="interactions" value="447"/>
</dbReference>
<dbReference type="Gene3D" id="2.10.110.10">
    <property type="entry name" value="Cysteine Rich Protein"/>
    <property type="match status" value="2"/>
</dbReference>
<dbReference type="PROSITE" id="PS00478">
    <property type="entry name" value="LIM_DOMAIN_1"/>
    <property type="match status" value="2"/>
</dbReference>
<feature type="domain" description="LIM zinc-binding" evidence="13">
    <location>
        <begin position="74"/>
        <end position="136"/>
    </location>
</feature>
<evidence type="ECO:0000259" key="13">
    <source>
        <dbReference type="PROSITE" id="PS50023"/>
    </source>
</evidence>
<sequence>PPTPPTSAEDVVVCAGCGHRISDRFYLLAVDRRWHASCLQCCQCRQTLDGETKCYAREGNIYCRKDYYRMFGMKRCARCQAAILFTEMVMRARDLVFHVHCFTCAVCNSTFSKGDQFGLKDSSVLCQIHYELAVSEQHQSPSSATFPGGGGGGGSYPPPFPSPEFHAHHHPPAATPVCPDGAVGTKAPYFNGSTTGTTRQKGRPRKRKPKDLETMTANLDLSADYLDVSFGRSGPGTPGIPGSNGQQRTKRMRTSFKHHQLRTMKSYFAINHNPDAKDLKQLSQKTGLPKRVLQVWFQNARAKWRRMMIKQEGKSGDKCPGTESGNSLADMESFQPHGPGTVGPEFHQQGLPPHSPPFVLGGSSPSPLECS</sequence>
<dbReference type="GO" id="GO:0030182">
    <property type="term" value="P:neuron differentiation"/>
    <property type="evidence" value="ECO:0007669"/>
    <property type="project" value="TreeGrafter"/>
</dbReference>
<keyword evidence="5 10" id="KW-0440">LIM domain</keyword>
<dbReference type="InterPro" id="IPR009057">
    <property type="entry name" value="Homeodomain-like_sf"/>
</dbReference>
<dbReference type="AlphaFoldDB" id="A0A067QVP0"/>
<feature type="domain" description="LIM zinc-binding" evidence="13">
    <location>
        <begin position="12"/>
        <end position="73"/>
    </location>
</feature>
<dbReference type="SMART" id="SM00389">
    <property type="entry name" value="HOX"/>
    <property type="match status" value="1"/>
</dbReference>